<name>A0ABP0SN65_9DINO</name>
<organism evidence="4 5">
    <name type="scientific">Durusdinium trenchii</name>
    <dbReference type="NCBI Taxonomy" id="1381693"/>
    <lineage>
        <taxon>Eukaryota</taxon>
        <taxon>Sar</taxon>
        <taxon>Alveolata</taxon>
        <taxon>Dinophyceae</taxon>
        <taxon>Suessiales</taxon>
        <taxon>Symbiodiniaceae</taxon>
        <taxon>Durusdinium</taxon>
    </lineage>
</organism>
<dbReference type="SUPFAM" id="SSF56563">
    <property type="entry name" value="Major capsid protein gp5"/>
    <property type="match status" value="1"/>
</dbReference>
<comment type="subcellular location">
    <subcellularLocation>
        <location evidence="1">Virion</location>
    </subcellularLocation>
</comment>
<comment type="caution">
    <text evidence="4">The sequence shown here is derived from an EMBL/GenBank/DDBJ whole genome shotgun (WGS) entry which is preliminary data.</text>
</comment>
<dbReference type="InterPro" id="IPR054612">
    <property type="entry name" value="Phage_capsid-like_C"/>
</dbReference>
<dbReference type="InterPro" id="IPR014820">
    <property type="entry name" value="PriCT_1"/>
</dbReference>
<feature type="non-terminal residue" evidence="4">
    <location>
        <position position="1276"/>
    </location>
</feature>
<proteinExistence type="predicted"/>
<sequence>MIDQGRDPDKTSQEHIACPACGTDLVTLDHSVRRDGRLLVIHDEGPVYWYETRRGDQGRYIRMALVCDAGHPFSVEYRFSGARCERRVSLLGRGGRLMTIATDGARLQEAIRLAELGYPVFPLEPERKEPWKGSRGCNDATTDEDQIAEWHDQNPRCNFAVATSGLLVIDVDPLDSREANPWVAAHEATLRGCPTTITPRDGRHFWFRQPAGANLTIGAGDIADHVDHRGTGGYVVVPPSYVDDGKSRGRYQWLPGCDLDCTPDALPECPHWIIDAIEARKTERQRQESEPGEIIPERQRNSTLTRIAGYMRRGGLTESEILATLRRVNIERVRPPLDDAELRQIAWSVSRYEPDQIEQATIEGWHEQWVQPQSTDETDSDPGPFPERLLTVPGFIGDVVAHNLSTAYKPQPELALAGALALQATLVGRKVRDEFNTRPNVYIFGVCPSGGGKEHARQLNKEILFRAGLDDCHLAEDIASHAGILSALAEHPVQLFQIDEAGRLLKTLGNPDKSHLYQIISVLLKLFSSSGSQYRGIAYADMKQRRPIVQPHANLYCTTVPGSLHDALTAENLTDGFIGRLMIFYASDSDPDPQHVPHRPVSDEIVKVAEYWRDFRPGGNLSDSQQPARKLALLYACSADHEKPRIDLKAAQWGCDVSRYLTEQIVHIANLHVAENQNERDVKRVYRIIRAAGSDGIKKSELTRKTQWLPNARRRDEILHQLGESGQVGMTETKTATRPTRTYIDESEQAVTTDRMCANCGRLMLIRTSKRNTATGQVTRRLVCECGARATRLVPAELVPKRSRTTESCKLQPSPSDSPMKAAQRCKNAGTVANPNPDGADMMLMRTPDVACWLDLTIELVDLLRERGELPFMVLDTVGGAEILYSRPALERWLADGCPVVDPERYAAWYDNRDENEAEVLYQRKPDNERTDEDREKRQELLREMHSLKGDNSTEAADRVLEIDREVAKLEGRIEHEQDIQNDINSRMPRRDIRQNDSLPRNAPAQFKNVATGEAIQAYQPHENLTPPESDIHIGRFVQGLLTGDTSGLSNIEAGALHGGSDSGGGYIVPTSMSTRVVDLARSASVALRAGVQTLPMTTAEMAIARLTQDPTAHWRPETVAVTSSDLAFDKVVLRAKTLAAVVPISLEMLEDSSNAAEVIQSALRQALGLALDQAILNGSGSESQPLGIIGTSGINEVSSVGTPTGYSQVTTAVKNVLTANYDGDISRLAWIMHPRDGATYDGLTDQQDQPLRPTPWAGELRQLMTTSLPSTDGGG</sequence>
<reference evidence="4 5" key="1">
    <citation type="submission" date="2024-02" db="EMBL/GenBank/DDBJ databases">
        <authorList>
            <person name="Chen Y."/>
            <person name="Shah S."/>
            <person name="Dougan E. K."/>
            <person name="Thang M."/>
            <person name="Chan C."/>
        </authorList>
    </citation>
    <scope>NUCLEOTIDE SEQUENCE [LARGE SCALE GENOMIC DNA]</scope>
</reference>
<evidence type="ECO:0000259" key="2">
    <source>
        <dbReference type="SMART" id="SM00942"/>
    </source>
</evidence>
<dbReference type="SMART" id="SM00943">
    <property type="entry name" value="Prim-Pol"/>
    <property type="match status" value="1"/>
</dbReference>
<feature type="domain" description="DNA primase/polymerase bifunctional N-terminal" evidence="3">
    <location>
        <begin position="110"/>
        <end position="273"/>
    </location>
</feature>
<dbReference type="Pfam" id="PF09250">
    <property type="entry name" value="Prim-Pol"/>
    <property type="match status" value="1"/>
</dbReference>
<keyword evidence="5" id="KW-1185">Reference proteome</keyword>
<dbReference type="Pfam" id="PF05065">
    <property type="entry name" value="Phage_capsid"/>
    <property type="match status" value="1"/>
</dbReference>
<dbReference type="InterPro" id="IPR015330">
    <property type="entry name" value="DNA_primase/pol_bifunc_N"/>
</dbReference>
<dbReference type="Proteomes" id="UP001642464">
    <property type="component" value="Unassembled WGS sequence"/>
</dbReference>
<evidence type="ECO:0000313" key="5">
    <source>
        <dbReference type="Proteomes" id="UP001642464"/>
    </source>
</evidence>
<protein>
    <submittedName>
        <fullName evidence="4">Prim-Pol domain-containing protein</fullName>
    </submittedName>
</protein>
<dbReference type="Gene3D" id="3.30.2400.10">
    <property type="entry name" value="Major capsid protein gp5"/>
    <property type="match status" value="1"/>
</dbReference>
<accession>A0ABP0SN65</accession>
<dbReference type="InterPro" id="IPR024455">
    <property type="entry name" value="Phage_capsid"/>
</dbReference>
<evidence type="ECO:0000259" key="3">
    <source>
        <dbReference type="SMART" id="SM00943"/>
    </source>
</evidence>
<feature type="domain" description="Primase C-terminal 1" evidence="2">
    <location>
        <begin position="289"/>
        <end position="355"/>
    </location>
</feature>
<evidence type="ECO:0000256" key="1">
    <source>
        <dbReference type="ARBA" id="ARBA00004328"/>
    </source>
</evidence>
<dbReference type="NCBIfam" id="TIGR01554">
    <property type="entry name" value="major_cap_HK97"/>
    <property type="match status" value="1"/>
</dbReference>
<dbReference type="EMBL" id="CAXAMM010044191">
    <property type="protein sequence ID" value="CAK9113614.1"/>
    <property type="molecule type" value="Genomic_DNA"/>
</dbReference>
<dbReference type="Pfam" id="PF08708">
    <property type="entry name" value="PriCT_1"/>
    <property type="match status" value="1"/>
</dbReference>
<evidence type="ECO:0000313" key="4">
    <source>
        <dbReference type="EMBL" id="CAK9113614.1"/>
    </source>
</evidence>
<gene>
    <name evidence="4" type="ORF">SCF082_LOCUS52653</name>
</gene>
<dbReference type="SMART" id="SM00942">
    <property type="entry name" value="PriCT_1"/>
    <property type="match status" value="1"/>
</dbReference>
<dbReference type="SUPFAM" id="SSF56747">
    <property type="entry name" value="Prim-pol domain"/>
    <property type="match status" value="1"/>
</dbReference>
<dbReference type="CDD" id="cd04859">
    <property type="entry name" value="Prim_Pol"/>
    <property type="match status" value="1"/>
</dbReference>